<keyword evidence="1" id="KW-0472">Membrane</keyword>
<protein>
    <submittedName>
        <fullName evidence="2">Uncharacterized protein</fullName>
    </submittedName>
</protein>
<dbReference type="AlphaFoldDB" id="A0A1M5MQA2"/>
<feature type="transmembrane region" description="Helical" evidence="1">
    <location>
        <begin position="48"/>
        <end position="70"/>
    </location>
</feature>
<evidence type="ECO:0000313" key="2">
    <source>
        <dbReference type="EMBL" id="SHG79564.1"/>
    </source>
</evidence>
<gene>
    <name evidence="2" type="ORF">SAMN05443248_2683</name>
</gene>
<sequence length="235" mass="25731">MNFRVPELLIGCLLTVAVLSIGLTLSSSFQHEVATAHAETVDERLARYTGWLAVLTAGLVAASVTQFYFLNRAEKTSQALARLAREEFVATHRPRVIVRFLQGPFHDDDGHEFYWLTLANVGETAATITDIGADLARRNIESGIWTIPGLDASPKPVSPIILESGQRHTVTITANGPVTDIDLLGDATGTFELCAVGCVRYEDGNGRTRETAFFRTNRGGEGFEASKNKEEEYED</sequence>
<evidence type="ECO:0000313" key="3">
    <source>
        <dbReference type="Proteomes" id="UP000189796"/>
    </source>
</evidence>
<accession>A0A1M5MQA2</accession>
<organism evidence="2 3">
    <name type="scientific">Bradyrhizobium erythrophlei</name>
    <dbReference type="NCBI Taxonomy" id="1437360"/>
    <lineage>
        <taxon>Bacteria</taxon>
        <taxon>Pseudomonadati</taxon>
        <taxon>Pseudomonadota</taxon>
        <taxon>Alphaproteobacteria</taxon>
        <taxon>Hyphomicrobiales</taxon>
        <taxon>Nitrobacteraceae</taxon>
        <taxon>Bradyrhizobium</taxon>
    </lineage>
</organism>
<name>A0A1M5MQA2_9BRAD</name>
<keyword evidence="1" id="KW-0812">Transmembrane</keyword>
<dbReference type="EMBL" id="LT670817">
    <property type="protein sequence ID" value="SHG79564.1"/>
    <property type="molecule type" value="Genomic_DNA"/>
</dbReference>
<evidence type="ECO:0000256" key="1">
    <source>
        <dbReference type="SAM" id="Phobius"/>
    </source>
</evidence>
<dbReference type="Proteomes" id="UP000189796">
    <property type="component" value="Chromosome I"/>
</dbReference>
<proteinExistence type="predicted"/>
<keyword evidence="1" id="KW-1133">Transmembrane helix</keyword>
<reference evidence="2 3" key="1">
    <citation type="submission" date="2016-11" db="EMBL/GenBank/DDBJ databases">
        <authorList>
            <person name="Jaros S."/>
            <person name="Januszkiewicz K."/>
            <person name="Wedrychowicz H."/>
        </authorList>
    </citation>
    <scope>NUCLEOTIDE SEQUENCE [LARGE SCALE GENOMIC DNA]</scope>
    <source>
        <strain evidence="2 3">GAS138</strain>
    </source>
</reference>